<proteinExistence type="predicted"/>
<keyword evidence="1" id="KW-0472">Membrane</keyword>
<organism evidence="3 4">
    <name type="scientific">Luteimonas terrae</name>
    <dbReference type="NCBI Taxonomy" id="1530191"/>
    <lineage>
        <taxon>Bacteria</taxon>
        <taxon>Pseudomonadati</taxon>
        <taxon>Pseudomonadota</taxon>
        <taxon>Gammaproteobacteria</taxon>
        <taxon>Lysobacterales</taxon>
        <taxon>Lysobacteraceae</taxon>
        <taxon>Luteimonas</taxon>
    </lineage>
</organism>
<dbReference type="InterPro" id="IPR011933">
    <property type="entry name" value="Double_TM_dom"/>
</dbReference>
<accession>A0ABU1XRX0</accession>
<dbReference type="RefSeq" id="WP_310231427.1">
    <property type="nucleotide sequence ID" value="NZ_JAVDWO010000001.1"/>
</dbReference>
<dbReference type="NCBIfam" id="TIGR02226">
    <property type="entry name" value="two_anch"/>
    <property type="match status" value="1"/>
</dbReference>
<sequence length="383" mass="40943">MSFGLLAPVALAALAAWLLPLLLHLARRDATRPTPFAALRWLREKPRPRRRLRFDDWPLLLARLLLLALVALWLAWPVLHGATAPARWTVVVPGVVDEAIPVVAGAESPPRWLAPGFPLIDGPTAPALGTASVSSLLRELDMTLPVGTALTVTAPEVIDGADAGPVALSRAVDWQIAPSRVDDAASEPRPAPRIDVLGIDADDPALRVLRAVARAWRPDDADAFAVVGPEATPRADALVAWWREGAPGADLQTHAAGGVLLLGPAAARDPNADWQPIWRDADGEVLVERAACAAATCIRLTRALDPAHLPAVLDPEFPSRLRALVQPSPAPGRITAEAFTPTTGVAAYPPTPRDLRPWWAVLVALVFALERWMAASPRRNRAA</sequence>
<dbReference type="Proteomes" id="UP001256588">
    <property type="component" value="Unassembled WGS sequence"/>
</dbReference>
<comment type="caution">
    <text evidence="3">The sequence shown here is derived from an EMBL/GenBank/DDBJ whole genome shotgun (WGS) entry which is preliminary data.</text>
</comment>
<protein>
    <recommendedName>
        <fullName evidence="2">Aerotolerance regulator N-terminal domain-containing protein</fullName>
    </recommendedName>
</protein>
<evidence type="ECO:0000259" key="2">
    <source>
        <dbReference type="Pfam" id="PF07584"/>
    </source>
</evidence>
<feature type="transmembrane region" description="Helical" evidence="1">
    <location>
        <begin position="57"/>
        <end position="76"/>
    </location>
</feature>
<dbReference type="InterPro" id="IPR024163">
    <property type="entry name" value="Aerotolerance_reg_N"/>
</dbReference>
<evidence type="ECO:0000256" key="1">
    <source>
        <dbReference type="SAM" id="Phobius"/>
    </source>
</evidence>
<keyword evidence="1" id="KW-0812">Transmembrane</keyword>
<dbReference type="Pfam" id="PF07584">
    <property type="entry name" value="BatA"/>
    <property type="match status" value="1"/>
</dbReference>
<name>A0ABU1XRX0_9GAMM</name>
<keyword evidence="1" id="KW-1133">Transmembrane helix</keyword>
<reference evidence="3 4" key="1">
    <citation type="submission" date="2023-07" db="EMBL/GenBank/DDBJ databases">
        <title>Sorghum-associated microbial communities from plants grown in Nebraska, USA.</title>
        <authorList>
            <person name="Schachtman D."/>
        </authorList>
    </citation>
    <scope>NUCLEOTIDE SEQUENCE [LARGE SCALE GENOMIC DNA]</scope>
    <source>
        <strain evidence="3 4">4099</strain>
    </source>
</reference>
<gene>
    <name evidence="3" type="ORF">J2W68_000040</name>
</gene>
<feature type="domain" description="Aerotolerance regulator N-terminal" evidence="2">
    <location>
        <begin position="3"/>
        <end position="77"/>
    </location>
</feature>
<keyword evidence="4" id="KW-1185">Reference proteome</keyword>
<feature type="transmembrane region" description="Helical" evidence="1">
    <location>
        <begin position="6"/>
        <end position="26"/>
    </location>
</feature>
<evidence type="ECO:0000313" key="3">
    <source>
        <dbReference type="EMBL" id="MDR7191338.1"/>
    </source>
</evidence>
<dbReference type="EMBL" id="JAVDWO010000001">
    <property type="protein sequence ID" value="MDR7191338.1"/>
    <property type="molecule type" value="Genomic_DNA"/>
</dbReference>
<evidence type="ECO:0000313" key="4">
    <source>
        <dbReference type="Proteomes" id="UP001256588"/>
    </source>
</evidence>